<evidence type="ECO:0000313" key="2">
    <source>
        <dbReference type="Proteomes" id="UP001146351"/>
    </source>
</evidence>
<keyword evidence="2" id="KW-1185">Reference proteome</keyword>
<proteinExistence type="predicted"/>
<dbReference type="InterPro" id="IPR021276">
    <property type="entry name" value="DUF2855"/>
</dbReference>
<evidence type="ECO:0000313" key="1">
    <source>
        <dbReference type="EMBL" id="KAJ5183783.1"/>
    </source>
</evidence>
<reference evidence="1" key="2">
    <citation type="journal article" date="2023" name="IMA Fungus">
        <title>Comparative genomic study of the Penicillium genus elucidates a diverse pangenome and 15 lateral gene transfer events.</title>
        <authorList>
            <person name="Petersen C."/>
            <person name="Sorensen T."/>
            <person name="Nielsen M.R."/>
            <person name="Sondergaard T.E."/>
            <person name="Sorensen J.L."/>
            <person name="Fitzpatrick D.A."/>
            <person name="Frisvad J.C."/>
            <person name="Nielsen K.L."/>
        </authorList>
    </citation>
    <scope>NUCLEOTIDE SEQUENCE</scope>
    <source>
        <strain evidence="1">IBT 21917</strain>
    </source>
</reference>
<accession>A0A9W9IT66</accession>
<dbReference type="OrthoDB" id="192702at2759"/>
<dbReference type="EMBL" id="JAPQKO010000001">
    <property type="protein sequence ID" value="KAJ5183783.1"/>
    <property type="molecule type" value="Genomic_DNA"/>
</dbReference>
<reference evidence="1" key="1">
    <citation type="submission" date="2022-11" db="EMBL/GenBank/DDBJ databases">
        <authorList>
            <person name="Petersen C."/>
        </authorList>
    </citation>
    <scope>NUCLEOTIDE SEQUENCE</scope>
    <source>
        <strain evidence="1">IBT 21917</strain>
    </source>
</reference>
<dbReference type="Proteomes" id="UP001146351">
    <property type="component" value="Unassembled WGS sequence"/>
</dbReference>
<name>A0A9W9IT66_9EURO</name>
<comment type="caution">
    <text evidence="1">The sequence shown here is derived from an EMBL/GenBank/DDBJ whole genome shotgun (WGS) entry which is preliminary data.</text>
</comment>
<dbReference type="AlphaFoldDB" id="A0A9W9IT66"/>
<gene>
    <name evidence="1" type="ORF">N7492_001399</name>
</gene>
<sequence length="439" mass="48389">MDVHVVSKKNNQQHATFTLHTPPRKLPDSSVRVRVQLISLSSNNLSYARMGEALRWWDTYPVSKSYPAPYNDSSTWGNVPAWGFAAVEESTISELAPGTLLYGFWPTSAAPADLKLEASYLDGHWTEISEHRKSLMPLYNRYKQTSVSQPVSTLSRSPSSEAQAELEHLAWSAVLIWKSGYFLSEHVFPPYPEKQTPIHPLGHQPGLSWTTDDGDISSAAVISLAASTKTARSLAYFLERRPSGSGPLGFLQVTSSVASLSEASQKADPPFPSKSVEYSQIDSHGTVAWLKNINPYKIVVIDFGARSNTLKRLLEAIKDEASLQPAQVVIVHVGSEQKVITPEETLANRKAMTELGKIQYNTSGIEDSLLQTMGMGAFYETLDAKGKQMRDDRQQWLADIKIVWGRGVSGTGGIEGAWDRLCQGQVGSNEALVYHVQPE</sequence>
<dbReference type="Pfam" id="PF11017">
    <property type="entry name" value="DUF2855"/>
    <property type="match status" value="1"/>
</dbReference>
<organism evidence="1 2">
    <name type="scientific">Penicillium capsulatum</name>
    <dbReference type="NCBI Taxonomy" id="69766"/>
    <lineage>
        <taxon>Eukaryota</taxon>
        <taxon>Fungi</taxon>
        <taxon>Dikarya</taxon>
        <taxon>Ascomycota</taxon>
        <taxon>Pezizomycotina</taxon>
        <taxon>Eurotiomycetes</taxon>
        <taxon>Eurotiomycetidae</taxon>
        <taxon>Eurotiales</taxon>
        <taxon>Aspergillaceae</taxon>
        <taxon>Penicillium</taxon>
    </lineage>
</organism>
<protein>
    <submittedName>
        <fullName evidence="1">Uncharacterized protein</fullName>
    </submittedName>
</protein>